<comment type="caution">
    <text evidence="1">The sequence shown here is derived from an EMBL/GenBank/DDBJ whole genome shotgun (WGS) entry which is preliminary data.</text>
</comment>
<evidence type="ECO:0000313" key="1">
    <source>
        <dbReference type="EMBL" id="NQS79237.1"/>
    </source>
</evidence>
<proteinExistence type="predicted"/>
<dbReference type="Proteomes" id="UP000737555">
    <property type="component" value="Unassembled WGS sequence"/>
</dbReference>
<reference evidence="1" key="1">
    <citation type="submission" date="2020-05" db="EMBL/GenBank/DDBJ databases">
        <title>The first insight into the ecology of ammonia-tolerant syntrophic propionate oxidizing bacteria.</title>
        <authorList>
            <person name="Singh A."/>
            <person name="Schnurer A."/>
            <person name="Westerholm M."/>
        </authorList>
    </citation>
    <scope>NUCLEOTIDE SEQUENCE</scope>
    <source>
        <strain evidence="1">MAG54</strain>
    </source>
</reference>
<gene>
    <name evidence="1" type="ORF">HQQ74_11190</name>
</gene>
<sequence length="55" mass="5771">MNSGSRRIRSITFSRPSGVSVRARHVFLKAAGAVATTSRGNAAISLSTLALTRIV</sequence>
<dbReference type="AlphaFoldDB" id="A0A8T7H5R3"/>
<accession>A0A8T7H5R3</accession>
<protein>
    <submittedName>
        <fullName evidence="1">Uncharacterized protein</fullName>
    </submittedName>
</protein>
<dbReference type="EMBL" id="JABMJE010000254">
    <property type="protein sequence ID" value="NQS79237.1"/>
    <property type="molecule type" value="Genomic_DNA"/>
</dbReference>
<evidence type="ECO:0000313" key="2">
    <source>
        <dbReference type="Proteomes" id="UP000737555"/>
    </source>
</evidence>
<organism evidence="1 2">
    <name type="scientific">Methanoculleus bourgensis</name>
    <dbReference type="NCBI Taxonomy" id="83986"/>
    <lineage>
        <taxon>Archaea</taxon>
        <taxon>Methanobacteriati</taxon>
        <taxon>Methanobacteriota</taxon>
        <taxon>Stenosarchaea group</taxon>
        <taxon>Methanomicrobia</taxon>
        <taxon>Methanomicrobiales</taxon>
        <taxon>Methanomicrobiaceae</taxon>
        <taxon>Methanoculleus</taxon>
    </lineage>
</organism>
<name>A0A8T7H5R3_9EURY</name>